<feature type="non-terminal residue" evidence="3">
    <location>
        <position position="1"/>
    </location>
</feature>
<dbReference type="AlphaFoldDB" id="A0A820QI82"/>
<evidence type="ECO:0000313" key="4">
    <source>
        <dbReference type="Proteomes" id="UP000663866"/>
    </source>
</evidence>
<dbReference type="SUPFAM" id="SSF52540">
    <property type="entry name" value="P-loop containing nucleoside triphosphate hydrolases"/>
    <property type="match status" value="1"/>
</dbReference>
<reference evidence="3" key="1">
    <citation type="submission" date="2021-02" db="EMBL/GenBank/DDBJ databases">
        <authorList>
            <person name="Nowell W R."/>
        </authorList>
    </citation>
    <scope>NUCLEOTIDE SEQUENCE</scope>
</reference>
<evidence type="ECO:0000313" key="3">
    <source>
        <dbReference type="EMBL" id="CAF4423240.1"/>
    </source>
</evidence>
<dbReference type="PANTHER" id="PTHR10887:SF341">
    <property type="entry name" value="NFX1-TYPE ZINC FINGER-CONTAINING PROTEIN 1"/>
    <property type="match status" value="1"/>
</dbReference>
<feature type="region of interest" description="Disordered" evidence="1">
    <location>
        <begin position="168"/>
        <end position="192"/>
    </location>
</feature>
<dbReference type="GO" id="GO:0031380">
    <property type="term" value="C:nuclear RNA-directed RNA polymerase complex"/>
    <property type="evidence" value="ECO:0007669"/>
    <property type="project" value="TreeGrafter"/>
</dbReference>
<dbReference type="EMBL" id="CAJOBG010042922">
    <property type="protein sequence ID" value="CAF4423240.1"/>
    <property type="molecule type" value="Genomic_DNA"/>
</dbReference>
<proteinExistence type="predicted"/>
<dbReference type="Pfam" id="PF13086">
    <property type="entry name" value="AAA_11"/>
    <property type="match status" value="1"/>
</dbReference>
<evidence type="ECO:0000256" key="1">
    <source>
        <dbReference type="SAM" id="MobiDB-lite"/>
    </source>
</evidence>
<dbReference type="InterPro" id="IPR041677">
    <property type="entry name" value="DNA2/NAM7_AAA_11"/>
</dbReference>
<dbReference type="InterPro" id="IPR045055">
    <property type="entry name" value="DNA2/NAM7-like"/>
</dbReference>
<dbReference type="PANTHER" id="PTHR10887">
    <property type="entry name" value="DNA2/NAM7 HELICASE FAMILY"/>
    <property type="match status" value="1"/>
</dbReference>
<comment type="caution">
    <text evidence="3">The sequence shown here is derived from an EMBL/GenBank/DDBJ whole genome shotgun (WGS) entry which is preliminary data.</text>
</comment>
<evidence type="ECO:0000259" key="2">
    <source>
        <dbReference type="Pfam" id="PF13086"/>
    </source>
</evidence>
<dbReference type="Proteomes" id="UP000663866">
    <property type="component" value="Unassembled WGS sequence"/>
</dbReference>
<keyword evidence="4" id="KW-1185">Reference proteome</keyword>
<accession>A0A820QI82</accession>
<feature type="domain" description="DNA2/NAM7 helicase helicase" evidence="2">
    <location>
        <begin position="1"/>
        <end position="180"/>
    </location>
</feature>
<name>A0A820QI82_9BILA</name>
<feature type="compositionally biased region" description="Acidic residues" evidence="1">
    <location>
        <begin position="173"/>
        <end position="187"/>
    </location>
</feature>
<dbReference type="GO" id="GO:0031048">
    <property type="term" value="P:regulatory ncRNA-mediated heterochromatin formation"/>
    <property type="evidence" value="ECO:0007669"/>
    <property type="project" value="TreeGrafter"/>
</dbReference>
<sequence length="252" mass="29125">PPGCGKTFLGVRLAELFYRNRERIAGCERPILMICYTNHALDQFLSSIIQKLSLTPGQIVRVGGRSSHPQIEPFLIQKLRQKKPDARSKNELLATKYDILTTIKKQINDCNLKYYRCCQQLLGIDQLLGVMDRSQFLTLLEPILSDLDIFQGHWNTRKGGIYCCRSSKSKESDNDDSDDSQSEDESITEPLSSYEMNQRMKNRIHCHELNNLSDDDQKLIKELFIKWLDATPLQIIIRQMNIKNEGIIYDLE</sequence>
<organism evidence="3 4">
    <name type="scientific">Rotaria magnacalcarata</name>
    <dbReference type="NCBI Taxonomy" id="392030"/>
    <lineage>
        <taxon>Eukaryota</taxon>
        <taxon>Metazoa</taxon>
        <taxon>Spiralia</taxon>
        <taxon>Gnathifera</taxon>
        <taxon>Rotifera</taxon>
        <taxon>Eurotatoria</taxon>
        <taxon>Bdelloidea</taxon>
        <taxon>Philodinida</taxon>
        <taxon>Philodinidae</taxon>
        <taxon>Rotaria</taxon>
    </lineage>
</organism>
<dbReference type="GO" id="GO:0004386">
    <property type="term" value="F:helicase activity"/>
    <property type="evidence" value="ECO:0007669"/>
    <property type="project" value="InterPro"/>
</dbReference>
<gene>
    <name evidence="3" type="ORF">OVN521_LOCUS36228</name>
</gene>
<dbReference type="Gene3D" id="3.40.50.300">
    <property type="entry name" value="P-loop containing nucleotide triphosphate hydrolases"/>
    <property type="match status" value="1"/>
</dbReference>
<dbReference type="InterPro" id="IPR027417">
    <property type="entry name" value="P-loop_NTPase"/>
</dbReference>
<protein>
    <recommendedName>
        <fullName evidence="2">DNA2/NAM7 helicase helicase domain-containing protein</fullName>
    </recommendedName>
</protein>